<dbReference type="Pfam" id="PF04956">
    <property type="entry name" value="TrbC"/>
    <property type="match status" value="1"/>
</dbReference>
<keyword evidence="3" id="KW-1185">Reference proteome</keyword>
<accession>A0A1I2E3L9</accession>
<sequence>MKYLQAELSKRLGSINWKGLVYLLPVFAVMAEPALAQDLDPLENMLQTVVDALTGPIGRLIAILAVVAAGYMMFTGRLNWPLFLAIFFGVVLVFSAATIIDGFATAT</sequence>
<feature type="transmembrane region" description="Helical" evidence="1">
    <location>
        <begin position="81"/>
        <end position="100"/>
    </location>
</feature>
<protein>
    <submittedName>
        <fullName evidence="2">Type IV secretion system protein VirB2</fullName>
    </submittedName>
</protein>
<name>A0A1I2E3L9_9RHOB</name>
<dbReference type="RefSeq" id="WP_149758682.1">
    <property type="nucleotide sequence ID" value="NZ_FOMS01000020.1"/>
</dbReference>
<reference evidence="2 3" key="1">
    <citation type="submission" date="2016-10" db="EMBL/GenBank/DDBJ databases">
        <authorList>
            <person name="Varghese N."/>
            <person name="Submissions S."/>
        </authorList>
    </citation>
    <scope>NUCLEOTIDE SEQUENCE [LARGE SCALE GENOMIC DNA]</scope>
    <source>
        <strain evidence="3">YIM D21,KCTC 23444,ACCC 10710</strain>
    </source>
</reference>
<gene>
    <name evidence="2" type="ORF">SAMN04515678_12036</name>
</gene>
<dbReference type="AlphaFoldDB" id="A0A1I2E3L9"/>
<evidence type="ECO:0000256" key="1">
    <source>
        <dbReference type="SAM" id="Phobius"/>
    </source>
</evidence>
<dbReference type="EMBL" id="FOMS01000020">
    <property type="protein sequence ID" value="SFE87435.1"/>
    <property type="molecule type" value="Genomic_DNA"/>
</dbReference>
<keyword evidence="1" id="KW-0812">Transmembrane</keyword>
<dbReference type="OrthoDB" id="7863715at2"/>
<evidence type="ECO:0000313" key="2">
    <source>
        <dbReference type="EMBL" id="SFE87435.1"/>
    </source>
</evidence>
<dbReference type="Proteomes" id="UP000325289">
    <property type="component" value="Unassembled WGS sequence"/>
</dbReference>
<organism evidence="2 3">
    <name type="scientific">Roseivivax sediminis</name>
    <dbReference type="NCBI Taxonomy" id="936889"/>
    <lineage>
        <taxon>Bacteria</taxon>
        <taxon>Pseudomonadati</taxon>
        <taxon>Pseudomonadota</taxon>
        <taxon>Alphaproteobacteria</taxon>
        <taxon>Rhodobacterales</taxon>
        <taxon>Roseobacteraceae</taxon>
        <taxon>Roseivivax</taxon>
    </lineage>
</organism>
<proteinExistence type="predicted"/>
<keyword evidence="1" id="KW-1133">Transmembrane helix</keyword>
<dbReference type="InterPro" id="IPR007039">
    <property type="entry name" value="TrbC/VirB2"/>
</dbReference>
<evidence type="ECO:0000313" key="3">
    <source>
        <dbReference type="Proteomes" id="UP000325289"/>
    </source>
</evidence>
<feature type="transmembrane region" description="Helical" evidence="1">
    <location>
        <begin position="52"/>
        <end position="74"/>
    </location>
</feature>
<keyword evidence="1" id="KW-0472">Membrane</keyword>